<dbReference type="PROSITE" id="PS00070">
    <property type="entry name" value="ALDEHYDE_DEHYDR_CYS"/>
    <property type="match status" value="1"/>
</dbReference>
<dbReference type="EMBL" id="NHYE01005292">
    <property type="protein sequence ID" value="PPQ75058.1"/>
    <property type="molecule type" value="Genomic_DNA"/>
</dbReference>
<name>A0A409W983_9AGAR</name>
<evidence type="ECO:0000256" key="1">
    <source>
        <dbReference type="ARBA" id="ARBA00009986"/>
    </source>
</evidence>
<keyword evidence="10" id="KW-1185">Reference proteome</keyword>
<evidence type="ECO:0000256" key="5">
    <source>
        <dbReference type="PIRSR" id="PIRSR036492-1"/>
    </source>
</evidence>
<gene>
    <name evidence="9" type="ORF">CVT26_012060</name>
</gene>
<dbReference type="STRING" id="231916.A0A409W983"/>
<dbReference type="PIRSF" id="PIRSF036492">
    <property type="entry name" value="ALDH"/>
    <property type="match status" value="1"/>
</dbReference>
<dbReference type="InterPro" id="IPR016160">
    <property type="entry name" value="Ald_DH_CS_CYS"/>
</dbReference>
<keyword evidence="2 4" id="KW-0560">Oxidoreductase</keyword>
<dbReference type="FunFam" id="3.40.605.10:FF:000004">
    <property type="entry name" value="Aldehyde dehydrogenase"/>
    <property type="match status" value="1"/>
</dbReference>
<dbReference type="InterPro" id="IPR016162">
    <property type="entry name" value="Ald_DH_N"/>
</dbReference>
<accession>A0A409W983</accession>
<dbReference type="Pfam" id="PF00171">
    <property type="entry name" value="Aldedh"/>
    <property type="match status" value="1"/>
</dbReference>
<dbReference type="InParanoid" id="A0A409W983"/>
<keyword evidence="3" id="KW-0520">NAD</keyword>
<feature type="active site" evidence="5">
    <location>
        <position position="251"/>
    </location>
</feature>
<feature type="active site" evidence="5 6">
    <location>
        <position position="217"/>
    </location>
</feature>
<dbReference type="AlphaFoldDB" id="A0A409W983"/>
<dbReference type="InterPro" id="IPR016163">
    <property type="entry name" value="Ald_DH_C"/>
</dbReference>
<dbReference type="PANTHER" id="PTHR43570:SF16">
    <property type="entry name" value="ALDEHYDE DEHYDROGENASE TYPE III, ISOFORM Q"/>
    <property type="match status" value="1"/>
</dbReference>
<dbReference type="InterPro" id="IPR029510">
    <property type="entry name" value="Ald_DH_CS_GLU"/>
</dbReference>
<dbReference type="GO" id="GO:0004029">
    <property type="term" value="F:aldehyde dehydrogenase (NAD+) activity"/>
    <property type="evidence" value="ECO:0007669"/>
    <property type="project" value="TreeGrafter"/>
</dbReference>
<evidence type="ECO:0000256" key="7">
    <source>
        <dbReference type="RuleBase" id="RU003345"/>
    </source>
</evidence>
<dbReference type="PANTHER" id="PTHR43570">
    <property type="entry name" value="ALDEHYDE DEHYDROGENASE"/>
    <property type="match status" value="1"/>
</dbReference>
<dbReference type="SUPFAM" id="SSF53720">
    <property type="entry name" value="ALDH-like"/>
    <property type="match status" value="1"/>
</dbReference>
<proteinExistence type="inferred from homology"/>
<dbReference type="InterPro" id="IPR012394">
    <property type="entry name" value="Aldehyde_DH_NAD(P)"/>
</dbReference>
<dbReference type="GO" id="GO:0005737">
    <property type="term" value="C:cytoplasm"/>
    <property type="evidence" value="ECO:0007669"/>
    <property type="project" value="TreeGrafter"/>
</dbReference>
<evidence type="ECO:0000313" key="10">
    <source>
        <dbReference type="Proteomes" id="UP000284706"/>
    </source>
</evidence>
<dbReference type="Proteomes" id="UP000284706">
    <property type="component" value="Unassembled WGS sequence"/>
</dbReference>
<evidence type="ECO:0000256" key="2">
    <source>
        <dbReference type="ARBA" id="ARBA00023002"/>
    </source>
</evidence>
<dbReference type="OrthoDB" id="440325at2759"/>
<evidence type="ECO:0000256" key="4">
    <source>
        <dbReference type="PIRNR" id="PIRNR036492"/>
    </source>
</evidence>
<evidence type="ECO:0000256" key="6">
    <source>
        <dbReference type="PROSITE-ProRule" id="PRU10007"/>
    </source>
</evidence>
<dbReference type="Gene3D" id="3.40.309.10">
    <property type="entry name" value="Aldehyde Dehydrogenase, Chain A, domain 2"/>
    <property type="match status" value="1"/>
</dbReference>
<dbReference type="FunFam" id="3.40.309.10:FF:000003">
    <property type="entry name" value="Aldehyde dehydrogenase"/>
    <property type="match status" value="1"/>
</dbReference>
<dbReference type="PROSITE" id="PS00687">
    <property type="entry name" value="ALDEHYDE_DEHYDR_GLU"/>
    <property type="match status" value="1"/>
</dbReference>
<reference evidence="9 10" key="1">
    <citation type="journal article" date="2018" name="Evol. Lett.">
        <title>Horizontal gene cluster transfer increased hallucinogenic mushroom diversity.</title>
        <authorList>
            <person name="Reynolds H.T."/>
            <person name="Vijayakumar V."/>
            <person name="Gluck-Thaler E."/>
            <person name="Korotkin H.B."/>
            <person name="Matheny P.B."/>
            <person name="Slot J.C."/>
        </authorList>
    </citation>
    <scope>NUCLEOTIDE SEQUENCE [LARGE SCALE GENOMIC DNA]</scope>
    <source>
        <strain evidence="9 10">SRW20</strain>
    </source>
</reference>
<comment type="caution">
    <text evidence="9">The sequence shown here is derived from an EMBL/GenBank/DDBJ whole genome shotgun (WGS) entry which is preliminary data.</text>
</comment>
<comment type="similarity">
    <text evidence="1 4 7">Belongs to the aldehyde dehydrogenase family.</text>
</comment>
<evidence type="ECO:0000313" key="9">
    <source>
        <dbReference type="EMBL" id="PPQ75058.1"/>
    </source>
</evidence>
<dbReference type="InterPro" id="IPR016161">
    <property type="entry name" value="Ald_DH/histidinol_DH"/>
</dbReference>
<evidence type="ECO:0000256" key="3">
    <source>
        <dbReference type="ARBA" id="ARBA00023027"/>
    </source>
</evidence>
<dbReference type="InterPro" id="IPR015590">
    <property type="entry name" value="Aldehyde_DH_dom"/>
</dbReference>
<dbReference type="GO" id="GO:0006081">
    <property type="term" value="P:aldehyde metabolic process"/>
    <property type="evidence" value="ECO:0007669"/>
    <property type="project" value="InterPro"/>
</dbReference>
<protein>
    <recommendedName>
        <fullName evidence="4">Aldehyde dehydrogenase</fullName>
    </recommendedName>
</protein>
<sequence>MSDYISLSQIPVIYHSLRKTFQAAKTKPIAWRRKQLLQLCRFAKENVRAIEECLFLDLGKPKQEALMSEIASSIDCALHAAENVEKWARPEFVTTSQPWQQAWNPRVEKHPKGVVLIISPWNLPFFLTILPLCGAIAAGCCALIKPSEITHHTSFFLAENLLKYVDPDAFKVCLGGIPETTRILELRWDHISYTGNSRVARIISAAAAKHLTPLTLELGGKSPAIVDSTANISISAKRILWSKVGNAGQTCVAVDYVMVEKSILPDLIESLKDAYESFFPNNGGALKSESYARIVSDLHFERLKDLLRQTDGEILFGGDWDSGHGQRQLEPTIVVGIKPGDMLMQEEIFGPILPIMAVENVGEAIAYLSTRPDSPLVVYIFSGSEQNIKKIITNTTSGNVTINDTIMQTSVKELPFGGVGESGYGRVFGQHTFDNFVYRRSITDIPYLNEPSSLGRYPPYTKESYEAFAGMLDISNPEVGEALVLKCHL</sequence>
<dbReference type="Gene3D" id="3.40.605.10">
    <property type="entry name" value="Aldehyde Dehydrogenase, Chain A, domain 1"/>
    <property type="match status" value="1"/>
</dbReference>
<organism evidence="9 10">
    <name type="scientific">Gymnopilus dilepis</name>
    <dbReference type="NCBI Taxonomy" id="231916"/>
    <lineage>
        <taxon>Eukaryota</taxon>
        <taxon>Fungi</taxon>
        <taxon>Dikarya</taxon>
        <taxon>Basidiomycota</taxon>
        <taxon>Agaricomycotina</taxon>
        <taxon>Agaricomycetes</taxon>
        <taxon>Agaricomycetidae</taxon>
        <taxon>Agaricales</taxon>
        <taxon>Agaricineae</taxon>
        <taxon>Hymenogastraceae</taxon>
        <taxon>Gymnopilus</taxon>
    </lineage>
</organism>
<feature type="domain" description="Aldehyde dehydrogenase" evidence="8">
    <location>
        <begin position="16"/>
        <end position="441"/>
    </location>
</feature>
<evidence type="ECO:0000259" key="8">
    <source>
        <dbReference type="Pfam" id="PF00171"/>
    </source>
</evidence>